<sequence>MSQPELEVMNSKNEHQKIAKKWVEVKEQDELPQIKNFAEEIQKTKKQVSTVEIAAMKIKLEHKKVVGLAGDQKTQIEELNAKIIQLQDQKQKLELENQQLKEKLDSKSNMEEEFRKMVSDLMKKERSRQELAESYKTQTIKESEINDKLKKDPKQKSKKKEDYGLGLCIVLDSVRS</sequence>
<organism evidence="2 3">
    <name type="scientific">Crotalaria pallida</name>
    <name type="common">Smooth rattlebox</name>
    <name type="synonym">Crotalaria striata</name>
    <dbReference type="NCBI Taxonomy" id="3830"/>
    <lineage>
        <taxon>Eukaryota</taxon>
        <taxon>Viridiplantae</taxon>
        <taxon>Streptophyta</taxon>
        <taxon>Embryophyta</taxon>
        <taxon>Tracheophyta</taxon>
        <taxon>Spermatophyta</taxon>
        <taxon>Magnoliopsida</taxon>
        <taxon>eudicotyledons</taxon>
        <taxon>Gunneridae</taxon>
        <taxon>Pentapetalae</taxon>
        <taxon>rosids</taxon>
        <taxon>fabids</taxon>
        <taxon>Fabales</taxon>
        <taxon>Fabaceae</taxon>
        <taxon>Papilionoideae</taxon>
        <taxon>50 kb inversion clade</taxon>
        <taxon>genistoids sensu lato</taxon>
        <taxon>core genistoids</taxon>
        <taxon>Crotalarieae</taxon>
        <taxon>Crotalaria</taxon>
    </lineage>
</organism>
<dbReference type="Proteomes" id="UP001372338">
    <property type="component" value="Unassembled WGS sequence"/>
</dbReference>
<accession>A0AAN9PA11</accession>
<name>A0AAN9PA11_CROPI</name>
<evidence type="ECO:0000256" key="1">
    <source>
        <dbReference type="SAM" id="Coils"/>
    </source>
</evidence>
<protein>
    <submittedName>
        <fullName evidence="2">Uncharacterized protein</fullName>
    </submittedName>
</protein>
<proteinExistence type="predicted"/>
<dbReference type="EMBL" id="JAYWIO010000001">
    <property type="protein sequence ID" value="KAK7290177.1"/>
    <property type="molecule type" value="Genomic_DNA"/>
</dbReference>
<evidence type="ECO:0000313" key="3">
    <source>
        <dbReference type="Proteomes" id="UP001372338"/>
    </source>
</evidence>
<keyword evidence="1" id="KW-0175">Coiled coil</keyword>
<keyword evidence="3" id="KW-1185">Reference proteome</keyword>
<gene>
    <name evidence="2" type="ORF">RIF29_04407</name>
</gene>
<reference evidence="2 3" key="1">
    <citation type="submission" date="2024-01" db="EMBL/GenBank/DDBJ databases">
        <title>The genomes of 5 underutilized Papilionoideae crops provide insights into root nodulation and disease resistanc.</title>
        <authorList>
            <person name="Yuan L."/>
        </authorList>
    </citation>
    <scope>NUCLEOTIDE SEQUENCE [LARGE SCALE GENOMIC DNA]</scope>
    <source>
        <strain evidence="2">ZHUSHIDOU_FW_LH</strain>
        <tissue evidence="2">Leaf</tissue>
    </source>
</reference>
<dbReference type="AlphaFoldDB" id="A0AAN9PA11"/>
<evidence type="ECO:0000313" key="2">
    <source>
        <dbReference type="EMBL" id="KAK7290177.1"/>
    </source>
</evidence>
<comment type="caution">
    <text evidence="2">The sequence shown here is derived from an EMBL/GenBank/DDBJ whole genome shotgun (WGS) entry which is preliminary data.</text>
</comment>
<feature type="coiled-coil region" evidence="1">
    <location>
        <begin position="34"/>
        <end position="117"/>
    </location>
</feature>